<dbReference type="GO" id="GO:0042162">
    <property type="term" value="F:telomeric DNA binding"/>
    <property type="evidence" value="ECO:0007669"/>
    <property type="project" value="TreeGrafter"/>
</dbReference>
<dbReference type="GO" id="GO:0070034">
    <property type="term" value="F:telomerase RNA binding"/>
    <property type="evidence" value="ECO:0007669"/>
    <property type="project" value="TreeGrafter"/>
</dbReference>
<gene>
    <name evidence="3" type="ORF">LY90DRAFT_513402</name>
</gene>
<accession>A0A1Y2AY69</accession>
<dbReference type="GO" id="GO:0000184">
    <property type="term" value="P:nuclear-transcribed mRNA catabolic process, nonsense-mediated decay"/>
    <property type="evidence" value="ECO:0007669"/>
    <property type="project" value="TreeGrafter"/>
</dbReference>
<dbReference type="InterPro" id="IPR018834">
    <property type="entry name" value="DNA/RNA-bd_Est1-type"/>
</dbReference>
<dbReference type="OrthoDB" id="69928at2759"/>
<dbReference type="InterPro" id="IPR011990">
    <property type="entry name" value="TPR-like_helical_dom_sf"/>
</dbReference>
<sequence>MAIQLIPSNGNPFNQLAVIASYEMKSLIAIENYMRSLAISVPFTTSSDNLYLAVEKIKSKKDILKEKYKNRSYPNSFSKVYITNMKNDFLNDYERLINYSYGVTKNVEKFLEIKPYILDVFSILLETKFLDTDELITLSIINMALHYLLVNKHLTKLSKIKKESIPNDFDEPNPLDEDMKKELIKFNIEFFNVILTVALRKENTITVNGQTFSYANAVSQDDHKKKQSNSQYEKENYQNIKNLLVNIIIYTQWCKVKLNEGYKQLIESTEWISNFKDVLTVINDISPAKMKSIINNKKNDLFISENGCFLFKNAVYMRGFVPLQDVTDEKQKILSSYYYKNYGDISSTTDEIMNDQIEYLFKLAYEISEISEGNLLFSIKENPLSHKKKLIFINSKEATLKMDEYAYPFTNSIIPVQNPNKSNSNNDSLSTPTRNGLNDNLKDKRNSTPIDFNYKWLQNQNMYTQNYQQNKHKSVDNSTLYLNNTDHPSIPPGLTVQTKNKVPPLFTNSTPSSATSDNFVSADIFSKMENQSKSTTPNSSNQNNVNNNNSNDKSNKNTISAINTNNISKNNELGAVNVISPGSGLNNVLTIPTPLQPIQPIQPFSQLNTPIGGNESSTTTNTNMLNNPLFMANNPPQTNAFPPFQNPQLTPQKQPSSSQQPTPSAIHSPLYFTNNNSNLPSPATQMFMSNQISNKILPMKSMHASPETSNTSLNTIPTSRLQNPFLPLPYSSQMALLGFNPALLQQQQLQQNLPPGNLQINSNLPINMPRGLEPGMGMNNINNNFFGNNPMNNLNKMNNMNNMNNFQNVNVDPRLYGMPPNPNNLNTMNNLMNNQALSNLNPTTPKPNIGTIHVKMPVPVSSSQNTPYSLQSPTTNKENNTQTPVNPLLNLINSPLAYNSVGAGMFYSPGNTNNNNNNNN</sequence>
<organism evidence="3 4">
    <name type="scientific">Neocallimastix californiae</name>
    <dbReference type="NCBI Taxonomy" id="1754190"/>
    <lineage>
        <taxon>Eukaryota</taxon>
        <taxon>Fungi</taxon>
        <taxon>Fungi incertae sedis</taxon>
        <taxon>Chytridiomycota</taxon>
        <taxon>Chytridiomycota incertae sedis</taxon>
        <taxon>Neocallimastigomycetes</taxon>
        <taxon>Neocallimastigales</taxon>
        <taxon>Neocallimastigaceae</taxon>
        <taxon>Neocallimastix</taxon>
    </lineage>
</organism>
<feature type="compositionally biased region" description="Polar residues" evidence="1">
    <location>
        <begin position="416"/>
        <end position="438"/>
    </location>
</feature>
<comment type="caution">
    <text evidence="3">The sequence shown here is derived from an EMBL/GenBank/DDBJ whole genome shotgun (WGS) entry which is preliminary data.</text>
</comment>
<feature type="compositionally biased region" description="Low complexity" evidence="1">
    <location>
        <begin position="647"/>
        <end position="664"/>
    </location>
</feature>
<feature type="region of interest" description="Disordered" evidence="1">
    <location>
        <begin position="860"/>
        <end position="881"/>
    </location>
</feature>
<name>A0A1Y2AY69_9FUNG</name>
<feature type="compositionally biased region" description="Polar residues" evidence="1">
    <location>
        <begin position="671"/>
        <end position="681"/>
    </location>
</feature>
<keyword evidence="4" id="KW-1185">Reference proteome</keyword>
<dbReference type="InterPro" id="IPR045153">
    <property type="entry name" value="Est1/Ebs1-like"/>
</dbReference>
<dbReference type="GO" id="GO:0005697">
    <property type="term" value="C:telomerase holoenzyme complex"/>
    <property type="evidence" value="ECO:0007669"/>
    <property type="project" value="TreeGrafter"/>
</dbReference>
<dbReference type="AlphaFoldDB" id="A0A1Y2AY69"/>
<evidence type="ECO:0000313" key="4">
    <source>
        <dbReference type="Proteomes" id="UP000193920"/>
    </source>
</evidence>
<dbReference type="PANTHER" id="PTHR15696:SF0">
    <property type="entry name" value="TELOMERASE-BINDING PROTEIN EST1A"/>
    <property type="match status" value="1"/>
</dbReference>
<reference evidence="3 4" key="1">
    <citation type="submission" date="2016-08" db="EMBL/GenBank/DDBJ databases">
        <title>A Parts List for Fungal Cellulosomes Revealed by Comparative Genomics.</title>
        <authorList>
            <consortium name="DOE Joint Genome Institute"/>
            <person name="Haitjema C.H."/>
            <person name="Gilmore S.P."/>
            <person name="Henske J.K."/>
            <person name="Solomon K.V."/>
            <person name="De Groot R."/>
            <person name="Kuo A."/>
            <person name="Mondo S.J."/>
            <person name="Salamov A.A."/>
            <person name="Labutti K."/>
            <person name="Zhao Z."/>
            <person name="Chiniquy J."/>
            <person name="Barry K."/>
            <person name="Brewer H.M."/>
            <person name="Purvine S.O."/>
            <person name="Wright A.T."/>
            <person name="Boxma B."/>
            <person name="Van Alen T."/>
            <person name="Hackstein J.H."/>
            <person name="Baker S.E."/>
            <person name="Grigoriev I.V."/>
            <person name="O'Malley M.A."/>
        </authorList>
    </citation>
    <scope>NUCLEOTIDE SEQUENCE [LARGE SCALE GENOMIC DNA]</scope>
    <source>
        <strain evidence="3 4">G1</strain>
    </source>
</reference>
<evidence type="ECO:0000313" key="3">
    <source>
        <dbReference type="EMBL" id="ORY27529.1"/>
    </source>
</evidence>
<evidence type="ECO:0000259" key="2">
    <source>
        <dbReference type="Pfam" id="PF10373"/>
    </source>
</evidence>
<dbReference type="SUPFAM" id="SSF48452">
    <property type="entry name" value="TPR-like"/>
    <property type="match status" value="1"/>
</dbReference>
<dbReference type="Gene3D" id="1.25.40.10">
    <property type="entry name" value="Tetratricopeptide repeat domain"/>
    <property type="match status" value="1"/>
</dbReference>
<protein>
    <recommendedName>
        <fullName evidence="2">DNA/RNA-binding domain-containing protein</fullName>
    </recommendedName>
</protein>
<dbReference type="PANTHER" id="PTHR15696">
    <property type="entry name" value="SMG-7 SUPPRESSOR WITH MORPHOLOGICAL EFFECT ON GENITALIA PROTEIN 7"/>
    <property type="match status" value="1"/>
</dbReference>
<feature type="compositionally biased region" description="Low complexity" evidence="1">
    <location>
        <begin position="531"/>
        <end position="558"/>
    </location>
</feature>
<dbReference type="Proteomes" id="UP000193920">
    <property type="component" value="Unassembled WGS sequence"/>
</dbReference>
<feature type="region of interest" description="Disordered" evidence="1">
    <location>
        <begin position="416"/>
        <end position="446"/>
    </location>
</feature>
<feature type="region of interest" description="Disordered" evidence="1">
    <location>
        <begin position="529"/>
        <end position="558"/>
    </location>
</feature>
<feature type="domain" description="DNA/RNA-binding" evidence="2">
    <location>
        <begin position="1"/>
        <end position="324"/>
    </location>
</feature>
<dbReference type="EMBL" id="MCOG01000192">
    <property type="protein sequence ID" value="ORY27529.1"/>
    <property type="molecule type" value="Genomic_DNA"/>
</dbReference>
<dbReference type="Pfam" id="PF10373">
    <property type="entry name" value="EST1_DNA_bind"/>
    <property type="match status" value="1"/>
</dbReference>
<proteinExistence type="predicted"/>
<evidence type="ECO:0000256" key="1">
    <source>
        <dbReference type="SAM" id="MobiDB-lite"/>
    </source>
</evidence>
<dbReference type="STRING" id="1754190.A0A1Y2AY69"/>
<feature type="region of interest" description="Disordered" evidence="1">
    <location>
        <begin position="631"/>
        <end position="681"/>
    </location>
</feature>